<gene>
    <name evidence="13" type="ORF">E1294_08275</name>
</gene>
<dbReference type="AlphaFoldDB" id="A0A4R4X0Q2"/>
<evidence type="ECO:0000256" key="11">
    <source>
        <dbReference type="SAM" id="MobiDB-lite"/>
    </source>
</evidence>
<evidence type="ECO:0000256" key="4">
    <source>
        <dbReference type="ARBA" id="ARBA00022553"/>
    </source>
</evidence>
<evidence type="ECO:0000256" key="7">
    <source>
        <dbReference type="ARBA" id="ARBA00022777"/>
    </source>
</evidence>
<evidence type="ECO:0000259" key="12">
    <source>
        <dbReference type="PROSITE" id="PS50109"/>
    </source>
</evidence>
<dbReference type="InterPro" id="IPR004358">
    <property type="entry name" value="Sig_transdc_His_kin-like_C"/>
</dbReference>
<keyword evidence="8" id="KW-1133">Transmembrane helix</keyword>
<dbReference type="InterPro" id="IPR003594">
    <property type="entry name" value="HATPase_dom"/>
</dbReference>
<keyword evidence="9" id="KW-0902">Two-component regulatory system</keyword>
<proteinExistence type="predicted"/>
<dbReference type="InterPro" id="IPR036890">
    <property type="entry name" value="HATPase_C_sf"/>
</dbReference>
<evidence type="ECO:0000256" key="1">
    <source>
        <dbReference type="ARBA" id="ARBA00000085"/>
    </source>
</evidence>
<feature type="domain" description="Histidine kinase" evidence="12">
    <location>
        <begin position="31"/>
        <end position="102"/>
    </location>
</feature>
<keyword evidence="6" id="KW-0812">Transmembrane</keyword>
<dbReference type="InterPro" id="IPR050428">
    <property type="entry name" value="TCS_sensor_his_kinase"/>
</dbReference>
<sequence length="103" mass="10329">MKVSTGPCERRTASGPPTSGRAAAAEGYAVLDVTNSGPPVPAGVLASLFEAFRRHERQGADEGFGLGLSIAAAVTRSHGGTLSATPRDEGGLRMIVTVPGPAG</sequence>
<dbReference type="PROSITE" id="PS50109">
    <property type="entry name" value="HIS_KIN"/>
    <property type="match status" value="1"/>
</dbReference>
<evidence type="ECO:0000256" key="2">
    <source>
        <dbReference type="ARBA" id="ARBA00004370"/>
    </source>
</evidence>
<protein>
    <recommendedName>
        <fullName evidence="3">histidine kinase</fullName>
        <ecNumber evidence="3">2.7.13.3</ecNumber>
    </recommendedName>
</protein>
<evidence type="ECO:0000256" key="8">
    <source>
        <dbReference type="ARBA" id="ARBA00022989"/>
    </source>
</evidence>
<dbReference type="InterPro" id="IPR005467">
    <property type="entry name" value="His_kinase_dom"/>
</dbReference>
<dbReference type="Gene3D" id="3.30.565.10">
    <property type="entry name" value="Histidine kinase-like ATPase, C-terminal domain"/>
    <property type="match status" value="1"/>
</dbReference>
<dbReference type="GO" id="GO:0004673">
    <property type="term" value="F:protein histidine kinase activity"/>
    <property type="evidence" value="ECO:0007669"/>
    <property type="project" value="UniProtKB-EC"/>
</dbReference>
<dbReference type="Proteomes" id="UP000294543">
    <property type="component" value="Unassembled WGS sequence"/>
</dbReference>
<keyword evidence="4" id="KW-0597">Phosphoprotein</keyword>
<dbReference type="PANTHER" id="PTHR45436">
    <property type="entry name" value="SENSOR HISTIDINE KINASE YKOH"/>
    <property type="match status" value="1"/>
</dbReference>
<organism evidence="13 14">
    <name type="scientific">Nonomuraea diastatica</name>
    <dbReference type="NCBI Taxonomy" id="1848329"/>
    <lineage>
        <taxon>Bacteria</taxon>
        <taxon>Bacillati</taxon>
        <taxon>Actinomycetota</taxon>
        <taxon>Actinomycetes</taxon>
        <taxon>Streptosporangiales</taxon>
        <taxon>Streptosporangiaceae</taxon>
        <taxon>Nonomuraea</taxon>
    </lineage>
</organism>
<evidence type="ECO:0000313" key="13">
    <source>
        <dbReference type="EMBL" id="TDD23710.1"/>
    </source>
</evidence>
<evidence type="ECO:0000313" key="14">
    <source>
        <dbReference type="Proteomes" id="UP000294543"/>
    </source>
</evidence>
<dbReference type="Pfam" id="PF02518">
    <property type="entry name" value="HATPase_c"/>
    <property type="match status" value="1"/>
</dbReference>
<reference evidence="13 14" key="1">
    <citation type="submission" date="2019-03" db="EMBL/GenBank/DDBJ databases">
        <title>Draft genome sequences of novel Actinobacteria.</title>
        <authorList>
            <person name="Sahin N."/>
            <person name="Ay H."/>
            <person name="Saygin H."/>
        </authorList>
    </citation>
    <scope>NUCLEOTIDE SEQUENCE [LARGE SCALE GENOMIC DNA]</scope>
    <source>
        <strain evidence="13 14">KC712</strain>
    </source>
</reference>
<dbReference type="EC" id="2.7.13.3" evidence="3"/>
<evidence type="ECO:0000256" key="5">
    <source>
        <dbReference type="ARBA" id="ARBA00022679"/>
    </source>
</evidence>
<comment type="subcellular location">
    <subcellularLocation>
        <location evidence="2">Membrane</location>
    </subcellularLocation>
</comment>
<dbReference type="GO" id="GO:0000160">
    <property type="term" value="P:phosphorelay signal transduction system"/>
    <property type="evidence" value="ECO:0007669"/>
    <property type="project" value="UniProtKB-KW"/>
</dbReference>
<dbReference type="SUPFAM" id="SSF55874">
    <property type="entry name" value="ATPase domain of HSP90 chaperone/DNA topoisomerase II/histidine kinase"/>
    <property type="match status" value="1"/>
</dbReference>
<dbReference type="EMBL" id="SMKP01000016">
    <property type="protein sequence ID" value="TDD23710.1"/>
    <property type="molecule type" value="Genomic_DNA"/>
</dbReference>
<keyword evidence="14" id="KW-1185">Reference proteome</keyword>
<keyword evidence="10" id="KW-0472">Membrane</keyword>
<dbReference type="CDD" id="cd00075">
    <property type="entry name" value="HATPase"/>
    <property type="match status" value="1"/>
</dbReference>
<name>A0A4R4X0Q2_9ACTN</name>
<comment type="caution">
    <text evidence="13">The sequence shown here is derived from an EMBL/GenBank/DDBJ whole genome shotgun (WGS) entry which is preliminary data.</text>
</comment>
<comment type="catalytic activity">
    <reaction evidence="1">
        <text>ATP + protein L-histidine = ADP + protein N-phospho-L-histidine.</text>
        <dbReference type="EC" id="2.7.13.3"/>
    </reaction>
</comment>
<evidence type="ECO:0000256" key="9">
    <source>
        <dbReference type="ARBA" id="ARBA00023012"/>
    </source>
</evidence>
<evidence type="ECO:0000256" key="6">
    <source>
        <dbReference type="ARBA" id="ARBA00022692"/>
    </source>
</evidence>
<accession>A0A4R4X0Q2</accession>
<feature type="region of interest" description="Disordered" evidence="11">
    <location>
        <begin position="1"/>
        <end position="23"/>
    </location>
</feature>
<dbReference type="OrthoDB" id="9795133at2"/>
<keyword evidence="7 13" id="KW-0418">Kinase</keyword>
<keyword evidence="5" id="KW-0808">Transferase</keyword>
<dbReference type="PANTHER" id="PTHR45436:SF5">
    <property type="entry name" value="SENSOR HISTIDINE KINASE TRCS"/>
    <property type="match status" value="1"/>
</dbReference>
<dbReference type="GO" id="GO:0005886">
    <property type="term" value="C:plasma membrane"/>
    <property type="evidence" value="ECO:0007669"/>
    <property type="project" value="TreeGrafter"/>
</dbReference>
<dbReference type="RefSeq" id="WP_132506422.1">
    <property type="nucleotide sequence ID" value="NZ_SMKP01000016.1"/>
</dbReference>
<evidence type="ECO:0000256" key="3">
    <source>
        <dbReference type="ARBA" id="ARBA00012438"/>
    </source>
</evidence>
<evidence type="ECO:0000256" key="10">
    <source>
        <dbReference type="ARBA" id="ARBA00023136"/>
    </source>
</evidence>
<dbReference type="PRINTS" id="PR00344">
    <property type="entry name" value="BCTRLSENSOR"/>
</dbReference>